<evidence type="ECO:0000259" key="6">
    <source>
        <dbReference type="PROSITE" id="PS50089"/>
    </source>
</evidence>
<accession>A0A401H3Y8</accession>
<evidence type="ECO:0000256" key="2">
    <source>
        <dbReference type="ARBA" id="ARBA00022771"/>
    </source>
</evidence>
<dbReference type="SMART" id="SM00184">
    <property type="entry name" value="RING"/>
    <property type="match status" value="1"/>
</dbReference>
<dbReference type="AlphaFoldDB" id="A0A401H3Y8"/>
<dbReference type="GO" id="GO:0008270">
    <property type="term" value="F:zinc ion binding"/>
    <property type="evidence" value="ECO:0007669"/>
    <property type="project" value="UniProtKB-KW"/>
</dbReference>
<dbReference type="OrthoDB" id="6270329at2759"/>
<comment type="caution">
    <text evidence="8">The sequence shown here is derived from an EMBL/GenBank/DDBJ whole genome shotgun (WGS) entry which is preliminary data.</text>
</comment>
<dbReference type="PROSITE" id="PS00518">
    <property type="entry name" value="ZF_RING_1"/>
    <property type="match status" value="1"/>
</dbReference>
<dbReference type="InterPro" id="IPR018957">
    <property type="entry name" value="Znf_C3HC4_RING-type"/>
</dbReference>
<dbReference type="GO" id="GO:0061630">
    <property type="term" value="F:ubiquitin protein ligase activity"/>
    <property type="evidence" value="ECO:0007669"/>
    <property type="project" value="InterPro"/>
</dbReference>
<dbReference type="SMART" id="SM00355">
    <property type="entry name" value="ZnF_C2H2"/>
    <property type="match status" value="3"/>
</dbReference>
<proteinExistence type="predicted"/>
<feature type="region of interest" description="Disordered" evidence="5">
    <location>
        <begin position="88"/>
        <end position="149"/>
    </location>
</feature>
<gene>
    <name evidence="8" type="ORF">SCP_1501020</name>
</gene>
<dbReference type="InterPro" id="IPR013087">
    <property type="entry name" value="Znf_C2H2_type"/>
</dbReference>
<dbReference type="GO" id="GO:0140082">
    <property type="term" value="F:SUMO-ubiquitin ligase activity"/>
    <property type="evidence" value="ECO:0007669"/>
    <property type="project" value="TreeGrafter"/>
</dbReference>
<dbReference type="Gene3D" id="3.30.40.10">
    <property type="entry name" value="Zinc/RING finger domain, C3HC4 (zinc finger)"/>
    <property type="match status" value="1"/>
</dbReference>
<dbReference type="InterPro" id="IPR013083">
    <property type="entry name" value="Znf_RING/FYVE/PHD"/>
</dbReference>
<dbReference type="InterPro" id="IPR049627">
    <property type="entry name" value="SLX8"/>
</dbReference>
<dbReference type="PROSITE" id="PS50157">
    <property type="entry name" value="ZINC_FINGER_C2H2_2"/>
    <property type="match status" value="1"/>
</dbReference>
<evidence type="ECO:0000256" key="4">
    <source>
        <dbReference type="PROSITE-ProRule" id="PRU00042"/>
    </source>
</evidence>
<keyword evidence="2 4" id="KW-0863">Zinc-finger</keyword>
<dbReference type="InterPro" id="IPR017907">
    <property type="entry name" value="Znf_RING_CS"/>
</dbReference>
<evidence type="ECO:0000256" key="3">
    <source>
        <dbReference type="ARBA" id="ARBA00022833"/>
    </source>
</evidence>
<dbReference type="GO" id="GO:0032183">
    <property type="term" value="F:SUMO binding"/>
    <property type="evidence" value="ECO:0007669"/>
    <property type="project" value="TreeGrafter"/>
</dbReference>
<dbReference type="Gene3D" id="3.30.160.60">
    <property type="entry name" value="Classic Zinc Finger"/>
    <property type="match status" value="1"/>
</dbReference>
<feature type="domain" description="C2H2-type" evidence="7">
    <location>
        <begin position="62"/>
        <end position="92"/>
    </location>
</feature>
<reference evidence="8 9" key="1">
    <citation type="journal article" date="2018" name="Sci. Rep.">
        <title>Genome sequence of the cauliflower mushroom Sparassis crispa (Hanabiratake) and its association with beneficial usage.</title>
        <authorList>
            <person name="Kiyama R."/>
            <person name="Furutani Y."/>
            <person name="Kawaguchi K."/>
            <person name="Nakanishi T."/>
        </authorList>
    </citation>
    <scope>NUCLEOTIDE SEQUENCE [LARGE SCALE GENOMIC DNA]</scope>
</reference>
<dbReference type="GeneID" id="38786016"/>
<feature type="compositionally biased region" description="Acidic residues" evidence="5">
    <location>
        <begin position="123"/>
        <end position="134"/>
    </location>
</feature>
<feature type="domain" description="RING-type" evidence="6">
    <location>
        <begin position="215"/>
        <end position="253"/>
    </location>
</feature>
<dbReference type="GO" id="GO:0006511">
    <property type="term" value="P:ubiquitin-dependent protein catabolic process"/>
    <property type="evidence" value="ECO:0007669"/>
    <property type="project" value="TreeGrafter"/>
</dbReference>
<evidence type="ECO:0008006" key="10">
    <source>
        <dbReference type="Google" id="ProtNLM"/>
    </source>
</evidence>
<dbReference type="InParanoid" id="A0A401H3Y8"/>
<dbReference type="RefSeq" id="XP_027620012.1">
    <property type="nucleotide sequence ID" value="XM_027764211.1"/>
</dbReference>
<dbReference type="Proteomes" id="UP000287166">
    <property type="component" value="Unassembled WGS sequence"/>
</dbReference>
<dbReference type="EMBL" id="BFAD01000015">
    <property type="protein sequence ID" value="GBE89099.1"/>
    <property type="molecule type" value="Genomic_DNA"/>
</dbReference>
<dbReference type="PROSITE" id="PS50089">
    <property type="entry name" value="ZF_RING_2"/>
    <property type="match status" value="1"/>
</dbReference>
<name>A0A401H3Y8_9APHY</name>
<dbReference type="InterPro" id="IPR001841">
    <property type="entry name" value="Znf_RING"/>
</dbReference>
<dbReference type="PANTHER" id="PTHR47094:SF1">
    <property type="entry name" value="RING-TYPE E3 UBIQUITIN TRANSFERASE"/>
    <property type="match status" value="1"/>
</dbReference>
<organism evidence="8 9">
    <name type="scientific">Sparassis crispa</name>
    <dbReference type="NCBI Taxonomy" id="139825"/>
    <lineage>
        <taxon>Eukaryota</taxon>
        <taxon>Fungi</taxon>
        <taxon>Dikarya</taxon>
        <taxon>Basidiomycota</taxon>
        <taxon>Agaricomycotina</taxon>
        <taxon>Agaricomycetes</taxon>
        <taxon>Polyporales</taxon>
        <taxon>Sparassidaceae</taxon>
        <taxon>Sparassis</taxon>
    </lineage>
</organism>
<evidence type="ECO:0000259" key="7">
    <source>
        <dbReference type="PROSITE" id="PS50157"/>
    </source>
</evidence>
<dbReference type="STRING" id="139825.A0A401H3Y8"/>
<dbReference type="Pfam" id="PF12874">
    <property type="entry name" value="zf-met"/>
    <property type="match status" value="2"/>
</dbReference>
<keyword evidence="3" id="KW-0862">Zinc</keyword>
<evidence type="ECO:0000256" key="1">
    <source>
        <dbReference type="ARBA" id="ARBA00022723"/>
    </source>
</evidence>
<dbReference type="SUPFAM" id="SSF57850">
    <property type="entry name" value="RING/U-box"/>
    <property type="match status" value="1"/>
</dbReference>
<sequence>MSDLLYADMTYCSLCDRYFPGEEARAQHVQLSPNHPRCELCHRRFANKNSLRNHWVYSPRHHYCAVCERDFRTAAGLRVHVEYAAVHRDDSDDDSDDELDDVDDSAEGWEDEIGRTAFPEENERADDDISDIDDGYSVGDEYWDEDDETEFEENRDAYYGFASSASTLLQRADSTRSSGSEDNSHLELPASEPKHALRVEHPLNKPCEASVLFNCPLCLEPPKESSATRCGHLFCTPCIIHALSGKKLCPLCRKPASPRQLRRIYLSAA</sequence>
<evidence type="ECO:0000313" key="9">
    <source>
        <dbReference type="Proteomes" id="UP000287166"/>
    </source>
</evidence>
<feature type="region of interest" description="Disordered" evidence="5">
    <location>
        <begin position="170"/>
        <end position="193"/>
    </location>
</feature>
<keyword evidence="9" id="KW-1185">Reference proteome</keyword>
<dbReference type="Pfam" id="PF00097">
    <property type="entry name" value="zf-C3HC4"/>
    <property type="match status" value="1"/>
</dbReference>
<evidence type="ECO:0000256" key="5">
    <source>
        <dbReference type="SAM" id="MobiDB-lite"/>
    </source>
</evidence>
<protein>
    <recommendedName>
        <fullName evidence="10">RING-type domain-containing protein</fullName>
    </recommendedName>
</protein>
<feature type="compositionally biased region" description="Acidic residues" evidence="5">
    <location>
        <begin position="91"/>
        <end position="111"/>
    </location>
</feature>
<evidence type="ECO:0000313" key="8">
    <source>
        <dbReference type="EMBL" id="GBE89099.1"/>
    </source>
</evidence>
<keyword evidence="1" id="KW-0479">Metal-binding</keyword>
<dbReference type="GO" id="GO:0033768">
    <property type="term" value="C:SUMO-targeted ubiquitin ligase complex"/>
    <property type="evidence" value="ECO:0007669"/>
    <property type="project" value="TreeGrafter"/>
</dbReference>
<dbReference type="PANTHER" id="PTHR47094">
    <property type="entry name" value="ELFLESS, ISOFORM B"/>
    <property type="match status" value="1"/>
</dbReference>